<reference evidence="10" key="1">
    <citation type="journal article" date="2014" name="Int. J. Syst. Evol. Microbiol.">
        <title>Complete genome sequence of Corynebacterium casei LMG S-19264T (=DSM 44701T), isolated from a smear-ripened cheese.</title>
        <authorList>
            <consortium name="US DOE Joint Genome Institute (JGI-PGF)"/>
            <person name="Walter F."/>
            <person name="Albersmeier A."/>
            <person name="Kalinowski J."/>
            <person name="Ruckert C."/>
        </authorList>
    </citation>
    <scope>NUCLEOTIDE SEQUENCE</scope>
    <source>
        <strain evidence="10">VKM Ac-1321</strain>
    </source>
</reference>
<dbReference type="AlphaFoldDB" id="A0A9W6KMG4"/>
<dbReference type="PANTHER" id="PTHR45765">
    <property type="entry name" value="METHIONINE--TRNA LIGASE"/>
    <property type="match status" value="1"/>
</dbReference>
<evidence type="ECO:0000256" key="3">
    <source>
        <dbReference type="ARBA" id="ARBA00022840"/>
    </source>
</evidence>
<dbReference type="SUPFAM" id="SSF52374">
    <property type="entry name" value="Nucleotidylyl transferase"/>
    <property type="match status" value="1"/>
</dbReference>
<evidence type="ECO:0000256" key="1">
    <source>
        <dbReference type="ARBA" id="ARBA00022598"/>
    </source>
</evidence>
<comment type="catalytic activity">
    <reaction evidence="7">
        <text>tRNA(Met) + L-methionine + ATP = L-methionyl-tRNA(Met) + AMP + diphosphate</text>
        <dbReference type="Rhea" id="RHEA:13481"/>
        <dbReference type="Rhea" id="RHEA-COMP:9667"/>
        <dbReference type="Rhea" id="RHEA-COMP:9698"/>
        <dbReference type="ChEBI" id="CHEBI:30616"/>
        <dbReference type="ChEBI" id="CHEBI:33019"/>
        <dbReference type="ChEBI" id="CHEBI:57844"/>
        <dbReference type="ChEBI" id="CHEBI:78442"/>
        <dbReference type="ChEBI" id="CHEBI:78530"/>
        <dbReference type="ChEBI" id="CHEBI:456215"/>
        <dbReference type="EC" id="6.1.1.10"/>
    </reaction>
</comment>
<organism evidence="10 11">
    <name type="scientific">Dactylosporangium matsuzakiense</name>
    <dbReference type="NCBI Taxonomy" id="53360"/>
    <lineage>
        <taxon>Bacteria</taxon>
        <taxon>Bacillati</taxon>
        <taxon>Actinomycetota</taxon>
        <taxon>Actinomycetes</taxon>
        <taxon>Micromonosporales</taxon>
        <taxon>Micromonosporaceae</taxon>
        <taxon>Dactylosporangium</taxon>
    </lineage>
</organism>
<name>A0A9W6KMG4_9ACTN</name>
<dbReference type="GO" id="GO:0006431">
    <property type="term" value="P:methionyl-tRNA aminoacylation"/>
    <property type="evidence" value="ECO:0007669"/>
    <property type="project" value="InterPro"/>
</dbReference>
<comment type="caution">
    <text evidence="10">The sequence shown here is derived from an EMBL/GenBank/DDBJ whole genome shotgun (WGS) entry which is preliminary data.</text>
</comment>
<evidence type="ECO:0000256" key="6">
    <source>
        <dbReference type="ARBA" id="ARBA00030904"/>
    </source>
</evidence>
<evidence type="ECO:0000313" key="10">
    <source>
        <dbReference type="EMBL" id="GLL04741.1"/>
    </source>
</evidence>
<accession>A0A9W6KMG4</accession>
<dbReference type="PROSITE" id="PS00178">
    <property type="entry name" value="AA_TRNA_LIGASE_I"/>
    <property type="match status" value="1"/>
</dbReference>
<feature type="domain" description="Methionyl/Leucyl tRNA synthetase" evidence="9">
    <location>
        <begin position="10"/>
        <end position="380"/>
    </location>
</feature>
<dbReference type="InterPro" id="IPR033911">
    <property type="entry name" value="MetRS_core"/>
</dbReference>
<evidence type="ECO:0000256" key="8">
    <source>
        <dbReference type="RuleBase" id="RU363039"/>
    </source>
</evidence>
<dbReference type="PANTHER" id="PTHR45765:SF1">
    <property type="entry name" value="METHIONINE--TRNA LIGASE, CYTOPLASMIC"/>
    <property type="match status" value="1"/>
</dbReference>
<dbReference type="PRINTS" id="PR01041">
    <property type="entry name" value="TRNASYNTHMET"/>
</dbReference>
<dbReference type="GO" id="GO:0005524">
    <property type="term" value="F:ATP binding"/>
    <property type="evidence" value="ECO:0007669"/>
    <property type="project" value="UniProtKB-KW"/>
</dbReference>
<comment type="similarity">
    <text evidence="8">Belongs to the class-I aminoacyl-tRNA synthetase family.</text>
</comment>
<dbReference type="EMBL" id="BSFP01000049">
    <property type="protein sequence ID" value="GLL04741.1"/>
    <property type="molecule type" value="Genomic_DNA"/>
</dbReference>
<dbReference type="Pfam" id="PF09334">
    <property type="entry name" value="tRNA-synt_1g"/>
    <property type="match status" value="1"/>
</dbReference>
<dbReference type="InterPro" id="IPR029038">
    <property type="entry name" value="MetRS_Zn"/>
</dbReference>
<dbReference type="InterPro" id="IPR015413">
    <property type="entry name" value="Methionyl/Leucyl_tRNA_Synth"/>
</dbReference>
<evidence type="ECO:0000259" key="9">
    <source>
        <dbReference type="Pfam" id="PF09334"/>
    </source>
</evidence>
<dbReference type="GO" id="GO:0005829">
    <property type="term" value="C:cytosol"/>
    <property type="evidence" value="ECO:0007669"/>
    <property type="project" value="TreeGrafter"/>
</dbReference>
<dbReference type="RefSeq" id="WP_261960339.1">
    <property type="nucleotide sequence ID" value="NZ_BAAAXA010000001.1"/>
</dbReference>
<dbReference type="Gene3D" id="2.20.28.20">
    <property type="entry name" value="Methionyl-tRNA synthetase, Zn-domain"/>
    <property type="match status" value="1"/>
</dbReference>
<dbReference type="Proteomes" id="UP001143480">
    <property type="component" value="Unassembled WGS sequence"/>
</dbReference>
<proteinExistence type="inferred from homology"/>
<reference evidence="10" key="2">
    <citation type="submission" date="2023-01" db="EMBL/GenBank/DDBJ databases">
        <authorList>
            <person name="Sun Q."/>
            <person name="Evtushenko L."/>
        </authorList>
    </citation>
    <scope>NUCLEOTIDE SEQUENCE</scope>
    <source>
        <strain evidence="10">VKM Ac-1321</strain>
    </source>
</reference>
<evidence type="ECO:0000313" key="11">
    <source>
        <dbReference type="Proteomes" id="UP001143480"/>
    </source>
</evidence>
<keyword evidence="3 8" id="KW-0067">ATP-binding</keyword>
<dbReference type="Gene3D" id="3.40.50.620">
    <property type="entry name" value="HUPs"/>
    <property type="match status" value="1"/>
</dbReference>
<dbReference type="InterPro" id="IPR014729">
    <property type="entry name" value="Rossmann-like_a/b/a_fold"/>
</dbReference>
<evidence type="ECO:0000256" key="2">
    <source>
        <dbReference type="ARBA" id="ARBA00022741"/>
    </source>
</evidence>
<gene>
    <name evidence="10" type="ORF">GCM10017581_064880</name>
</gene>
<keyword evidence="5 8" id="KW-0030">Aminoacyl-tRNA synthetase</keyword>
<evidence type="ECO:0000256" key="4">
    <source>
        <dbReference type="ARBA" id="ARBA00022917"/>
    </source>
</evidence>
<keyword evidence="1 8" id="KW-0436">Ligase</keyword>
<evidence type="ECO:0000256" key="7">
    <source>
        <dbReference type="ARBA" id="ARBA00047364"/>
    </source>
</evidence>
<dbReference type="GO" id="GO:0004825">
    <property type="term" value="F:methionine-tRNA ligase activity"/>
    <property type="evidence" value="ECO:0007669"/>
    <property type="project" value="UniProtKB-EC"/>
</dbReference>
<sequence length="466" mass="49771">MTGMDAKPLLVTATAPTPNGGLHLGHLSGPYVAADIAVRAARAAGTPVLAVGGLDPHQNYVVARADKAVRPAGEVAAEYSGLIAQAWQRARVGYDVFVDPANDPAYRRGVSGLLTELVDRKAVDLTDIALYRCVDCGRTMHHAYVSGKCGCCGQPAGGGTCEGCGSYLLAGDLVDAVCGCGGRPVAGSATLPVLRLERYREELTAMWSAAVLSPRVRQLIGRYVTEGLPDVPLAYPSDWGIATDPHLGGDLRVDVWSEMGLGYLHAIGRHLDPAASDLDGYRRAWEQAGPLWHFLGIDNAFYYAVLFPALAIAAQVPGYRLGGMVVNEFYRLDSKKFSTSRNHAIWAHEALAGDLDPGLVRMYLSWDRPDRYESDFTHAGLSAFAGYLAAALRSGGDDGVTVPDVFVDQQLTRGRHALRLTSFDPGLALRCLLPVLPYRPERVRPLLELIAGGRLPATAGDEPAGA</sequence>
<dbReference type="InterPro" id="IPR001412">
    <property type="entry name" value="aa-tRNA-synth_I_CS"/>
</dbReference>
<keyword evidence="4 8" id="KW-0648">Protein biosynthesis</keyword>
<keyword evidence="2 8" id="KW-0547">Nucleotide-binding</keyword>
<dbReference type="InterPro" id="IPR023458">
    <property type="entry name" value="Met-tRNA_ligase_1"/>
</dbReference>
<evidence type="ECO:0000256" key="5">
    <source>
        <dbReference type="ARBA" id="ARBA00023146"/>
    </source>
</evidence>
<keyword evidence="11" id="KW-1185">Reference proteome</keyword>
<protein>
    <recommendedName>
        <fullName evidence="6">Methionyl-tRNA synthetase</fullName>
    </recommendedName>
</protein>